<organism evidence="1 2">
    <name type="scientific">Puccinia coronata f. sp. avenae</name>
    <dbReference type="NCBI Taxonomy" id="200324"/>
    <lineage>
        <taxon>Eukaryota</taxon>
        <taxon>Fungi</taxon>
        <taxon>Dikarya</taxon>
        <taxon>Basidiomycota</taxon>
        <taxon>Pucciniomycotina</taxon>
        <taxon>Pucciniomycetes</taxon>
        <taxon>Pucciniales</taxon>
        <taxon>Pucciniaceae</taxon>
        <taxon>Puccinia</taxon>
    </lineage>
</organism>
<dbReference type="AlphaFoldDB" id="A0A2N5VCR5"/>
<dbReference type="Proteomes" id="UP000235392">
    <property type="component" value="Unassembled WGS sequence"/>
</dbReference>
<name>A0A2N5VCR5_9BASI</name>
<dbReference type="EMBL" id="PGCI01000028">
    <property type="protein sequence ID" value="PLW47780.1"/>
    <property type="molecule type" value="Genomic_DNA"/>
</dbReference>
<dbReference type="PANTHER" id="PTHR33246:SF51">
    <property type="entry name" value="MYB_SANT-LIKE DOMAIN-CONTAINING PROTEIN"/>
    <property type="match status" value="1"/>
</dbReference>
<dbReference type="PANTHER" id="PTHR33246">
    <property type="entry name" value="CCHC-TYPE DOMAIN-CONTAINING PROTEIN"/>
    <property type="match status" value="1"/>
</dbReference>
<evidence type="ECO:0000313" key="2">
    <source>
        <dbReference type="Proteomes" id="UP000235392"/>
    </source>
</evidence>
<comment type="caution">
    <text evidence="1">The sequence shown here is derived from an EMBL/GenBank/DDBJ whole genome shotgun (WGS) entry which is preliminary data.</text>
</comment>
<evidence type="ECO:0000313" key="1">
    <source>
        <dbReference type="EMBL" id="PLW47780.1"/>
    </source>
</evidence>
<protein>
    <submittedName>
        <fullName evidence="1">Uncharacterized protein</fullName>
    </submittedName>
</protein>
<reference evidence="1 2" key="1">
    <citation type="submission" date="2017-11" db="EMBL/GenBank/DDBJ databases">
        <title>De novo assembly and phasing of dikaryotic genomes from two isolates of Puccinia coronata f. sp. avenae, the causal agent of oat crown rust.</title>
        <authorList>
            <person name="Miller M.E."/>
            <person name="Zhang Y."/>
            <person name="Omidvar V."/>
            <person name="Sperschneider J."/>
            <person name="Schwessinger B."/>
            <person name="Raley C."/>
            <person name="Palmer J.M."/>
            <person name="Garnica D."/>
            <person name="Upadhyaya N."/>
            <person name="Rathjen J."/>
            <person name="Taylor J.M."/>
            <person name="Park R.F."/>
            <person name="Dodds P.N."/>
            <person name="Hirsch C.D."/>
            <person name="Kianian S.F."/>
            <person name="Figueroa M."/>
        </authorList>
    </citation>
    <scope>NUCLEOTIDE SEQUENCE [LARGE SCALE GENOMIC DNA]</scope>
    <source>
        <strain evidence="1">12SD80</strain>
    </source>
</reference>
<proteinExistence type="predicted"/>
<gene>
    <name evidence="1" type="ORF">PCASD_04335</name>
</gene>
<accession>A0A2N5VCR5</accession>
<sequence>MDYEFICSYIADPKHHTELFVDGAQTSVDPAKLTKSQVFNHFADYMNTNNKALKLTGTCLHQHFDTYKAKYHKENDLKNNTGTGILESEGFKSLAQKLNALCPSYDYTSIHDIEIVDFN</sequence>